<dbReference type="RefSeq" id="XP_028133649.1">
    <property type="nucleotide sequence ID" value="XM_028277848.1"/>
</dbReference>
<evidence type="ECO:0000256" key="1">
    <source>
        <dbReference type="ARBA" id="ARBA00012513"/>
    </source>
</evidence>
<protein>
    <recommendedName>
        <fullName evidence="1">non-specific serine/threonine protein kinase</fullName>
        <ecNumber evidence="1">2.7.11.1</ecNumber>
    </recommendedName>
</protein>
<keyword evidence="3" id="KW-0808">Transferase</keyword>
<dbReference type="OrthoDB" id="4062651at2759"/>
<keyword evidence="5" id="KW-0418">Kinase</keyword>
<dbReference type="SMART" id="SM00220">
    <property type="entry name" value="S_TKc"/>
    <property type="match status" value="1"/>
</dbReference>
<evidence type="ECO:0000256" key="8">
    <source>
        <dbReference type="ARBA" id="ARBA00048679"/>
    </source>
</evidence>
<gene>
    <name evidence="10" type="primary">LOC114328880</name>
</gene>
<evidence type="ECO:0000256" key="6">
    <source>
        <dbReference type="ARBA" id="ARBA00022840"/>
    </source>
</evidence>
<dbReference type="InterPro" id="IPR008271">
    <property type="entry name" value="Ser/Thr_kinase_AS"/>
</dbReference>
<accession>A0A6P7FCF7</accession>
<dbReference type="PIRSF" id="PIRSF000654">
    <property type="entry name" value="Integrin-linked_kinase"/>
    <property type="match status" value="1"/>
</dbReference>
<dbReference type="InterPro" id="IPR000719">
    <property type="entry name" value="Prot_kinase_dom"/>
</dbReference>
<dbReference type="AlphaFoldDB" id="A0A6P7FCF7"/>
<evidence type="ECO:0000256" key="3">
    <source>
        <dbReference type="ARBA" id="ARBA00022679"/>
    </source>
</evidence>
<sequence length="235" mass="27079">MGKGSFGKVFKAQYKGKTVAMKLVKSNSYHREKNSLHLNHTNIVKTLEIIQRKNGIYSLIIMEYLPKSSNLQNVINNSKFDIDYLKYSQDICKGLEYCHSNGILHLDIKPGNIVVHEGICKLCDFGNSFDISDNMSYINQGTIQFTAPEILLGKEPTKKCDVYSLGITFWQMKTRQTPYEDYDNIECVIYKVVKCNLRPDLKEPVDSFSKLYQQCWDQNPNNRPNVANVLKMLRC</sequence>
<dbReference type="Gene3D" id="3.30.200.20">
    <property type="entry name" value="Phosphorylase Kinase, domain 1"/>
    <property type="match status" value="1"/>
</dbReference>
<comment type="catalytic activity">
    <reaction evidence="7">
        <text>L-threonyl-[protein] + ATP = O-phospho-L-threonyl-[protein] + ADP + H(+)</text>
        <dbReference type="Rhea" id="RHEA:46608"/>
        <dbReference type="Rhea" id="RHEA-COMP:11060"/>
        <dbReference type="Rhea" id="RHEA-COMP:11605"/>
        <dbReference type="ChEBI" id="CHEBI:15378"/>
        <dbReference type="ChEBI" id="CHEBI:30013"/>
        <dbReference type="ChEBI" id="CHEBI:30616"/>
        <dbReference type="ChEBI" id="CHEBI:61977"/>
        <dbReference type="ChEBI" id="CHEBI:456216"/>
        <dbReference type="EC" id="2.7.11.1"/>
    </reaction>
</comment>
<proteinExistence type="predicted"/>
<dbReference type="InterPro" id="IPR051681">
    <property type="entry name" value="Ser/Thr_Kinases-Pseudokinases"/>
</dbReference>
<dbReference type="SUPFAM" id="SSF56112">
    <property type="entry name" value="Protein kinase-like (PK-like)"/>
    <property type="match status" value="1"/>
</dbReference>
<comment type="catalytic activity">
    <reaction evidence="8">
        <text>L-seryl-[protein] + ATP = O-phospho-L-seryl-[protein] + ADP + H(+)</text>
        <dbReference type="Rhea" id="RHEA:17989"/>
        <dbReference type="Rhea" id="RHEA-COMP:9863"/>
        <dbReference type="Rhea" id="RHEA-COMP:11604"/>
        <dbReference type="ChEBI" id="CHEBI:15378"/>
        <dbReference type="ChEBI" id="CHEBI:29999"/>
        <dbReference type="ChEBI" id="CHEBI:30616"/>
        <dbReference type="ChEBI" id="CHEBI:83421"/>
        <dbReference type="ChEBI" id="CHEBI:456216"/>
        <dbReference type="EC" id="2.7.11.1"/>
    </reaction>
</comment>
<keyword evidence="6" id="KW-0067">ATP-binding</keyword>
<keyword evidence="4" id="KW-0547">Nucleotide-binding</keyword>
<evidence type="ECO:0000256" key="5">
    <source>
        <dbReference type="ARBA" id="ARBA00022777"/>
    </source>
</evidence>
<feature type="domain" description="Protein kinase" evidence="9">
    <location>
        <begin position="1"/>
        <end position="235"/>
    </location>
</feature>
<reference evidence="10" key="1">
    <citation type="submission" date="2025-08" db="UniProtKB">
        <authorList>
            <consortium name="RefSeq"/>
        </authorList>
    </citation>
    <scope>IDENTIFICATION</scope>
    <source>
        <tissue evidence="10">Whole insect</tissue>
    </source>
</reference>
<keyword evidence="2" id="KW-0723">Serine/threonine-protein kinase</keyword>
<dbReference type="InterPro" id="IPR011009">
    <property type="entry name" value="Kinase-like_dom_sf"/>
</dbReference>
<organism evidence="10">
    <name type="scientific">Diabrotica virgifera virgifera</name>
    <name type="common">western corn rootworm</name>
    <dbReference type="NCBI Taxonomy" id="50390"/>
    <lineage>
        <taxon>Eukaryota</taxon>
        <taxon>Metazoa</taxon>
        <taxon>Ecdysozoa</taxon>
        <taxon>Arthropoda</taxon>
        <taxon>Hexapoda</taxon>
        <taxon>Insecta</taxon>
        <taxon>Pterygota</taxon>
        <taxon>Neoptera</taxon>
        <taxon>Endopterygota</taxon>
        <taxon>Coleoptera</taxon>
        <taxon>Polyphaga</taxon>
        <taxon>Cucujiformia</taxon>
        <taxon>Chrysomeloidea</taxon>
        <taxon>Chrysomelidae</taxon>
        <taxon>Galerucinae</taxon>
        <taxon>Diabroticina</taxon>
        <taxon>Diabroticites</taxon>
        <taxon>Diabrotica</taxon>
    </lineage>
</organism>
<name>A0A6P7FCF7_DIAVI</name>
<evidence type="ECO:0000259" key="9">
    <source>
        <dbReference type="PROSITE" id="PS50011"/>
    </source>
</evidence>
<dbReference type="EC" id="2.7.11.1" evidence="1"/>
<dbReference type="PROSITE" id="PS50011">
    <property type="entry name" value="PROTEIN_KINASE_DOM"/>
    <property type="match status" value="1"/>
</dbReference>
<evidence type="ECO:0000256" key="7">
    <source>
        <dbReference type="ARBA" id="ARBA00047899"/>
    </source>
</evidence>
<evidence type="ECO:0000256" key="4">
    <source>
        <dbReference type="ARBA" id="ARBA00022741"/>
    </source>
</evidence>
<dbReference type="GO" id="GO:0005524">
    <property type="term" value="F:ATP binding"/>
    <property type="evidence" value="ECO:0007669"/>
    <property type="project" value="UniProtKB-KW"/>
</dbReference>
<dbReference type="FunCoup" id="A0A6P7FCF7">
    <property type="interactions" value="21"/>
</dbReference>
<dbReference type="GO" id="GO:0004674">
    <property type="term" value="F:protein serine/threonine kinase activity"/>
    <property type="evidence" value="ECO:0007669"/>
    <property type="project" value="UniProtKB-KW"/>
</dbReference>
<dbReference type="PANTHER" id="PTHR44329">
    <property type="entry name" value="SERINE/THREONINE-PROTEIN KINASE TNNI3K-RELATED"/>
    <property type="match status" value="1"/>
</dbReference>
<dbReference type="PANTHER" id="PTHR44329:SF285">
    <property type="entry name" value="V-MOS MOLONEY MURINE SARCOMA VIRAL ONCO HOMOLOG"/>
    <property type="match status" value="1"/>
</dbReference>
<dbReference type="Pfam" id="PF00069">
    <property type="entry name" value="Pkinase"/>
    <property type="match status" value="1"/>
</dbReference>
<evidence type="ECO:0000313" key="10">
    <source>
        <dbReference type="RefSeq" id="XP_028133649.1"/>
    </source>
</evidence>
<dbReference type="PROSITE" id="PS00108">
    <property type="entry name" value="PROTEIN_KINASE_ST"/>
    <property type="match status" value="1"/>
</dbReference>
<evidence type="ECO:0000256" key="2">
    <source>
        <dbReference type="ARBA" id="ARBA00022527"/>
    </source>
</evidence>
<dbReference type="InParanoid" id="A0A6P7FCF7"/>
<dbReference type="Gene3D" id="1.10.510.10">
    <property type="entry name" value="Transferase(Phosphotransferase) domain 1"/>
    <property type="match status" value="1"/>
</dbReference>